<keyword evidence="2" id="KW-0472">Membrane</keyword>
<keyword evidence="4" id="KW-1185">Reference proteome</keyword>
<feature type="transmembrane region" description="Helical" evidence="2">
    <location>
        <begin position="30"/>
        <end position="47"/>
    </location>
</feature>
<feature type="region of interest" description="Disordered" evidence="1">
    <location>
        <begin position="1"/>
        <end position="22"/>
    </location>
</feature>
<protein>
    <submittedName>
        <fullName evidence="3">Uncharacterized protein</fullName>
    </submittedName>
</protein>
<dbReference type="EMBL" id="KZ824810">
    <property type="protein sequence ID" value="RAH79872.1"/>
    <property type="molecule type" value="Genomic_DNA"/>
</dbReference>
<keyword evidence="2" id="KW-1133">Transmembrane helix</keyword>
<dbReference type="GeneID" id="37169944"/>
<evidence type="ECO:0000313" key="4">
    <source>
        <dbReference type="Proteomes" id="UP000249497"/>
    </source>
</evidence>
<dbReference type="RefSeq" id="XP_025525766.1">
    <property type="nucleotide sequence ID" value="XM_025666252.1"/>
</dbReference>
<dbReference type="OrthoDB" id="4503253at2759"/>
<sequence length="136" mass="15368">MVHKHTKSTTRPRSAGSPSSPLDRDMDRKVYIPLCFCLVSFAVMVYIHCKDTRGSSTVATRLSSELFSTFVLYHRCQHSTAGNRPLGMEFNRASIRPRQTMPSKPLTLWGTRQLRGLVERRQVPFMQASLPGLVST</sequence>
<gene>
    <name evidence="3" type="ORF">BO86DRAFT_145770</name>
</gene>
<reference evidence="3 4" key="1">
    <citation type="submission" date="2018-02" db="EMBL/GenBank/DDBJ databases">
        <title>The genomes of Aspergillus section Nigri reveals drivers in fungal speciation.</title>
        <authorList>
            <consortium name="DOE Joint Genome Institute"/>
            <person name="Vesth T.C."/>
            <person name="Nybo J."/>
            <person name="Theobald S."/>
            <person name="Brandl J."/>
            <person name="Frisvad J.C."/>
            <person name="Nielsen K.F."/>
            <person name="Lyhne E.K."/>
            <person name="Kogle M.E."/>
            <person name="Kuo A."/>
            <person name="Riley R."/>
            <person name="Clum A."/>
            <person name="Nolan M."/>
            <person name="Lipzen A."/>
            <person name="Salamov A."/>
            <person name="Henrissat B."/>
            <person name="Wiebenga A."/>
            <person name="De vries R.P."/>
            <person name="Grigoriev I.V."/>
            <person name="Mortensen U.H."/>
            <person name="Andersen M.R."/>
            <person name="Baker S.E."/>
        </authorList>
    </citation>
    <scope>NUCLEOTIDE SEQUENCE [LARGE SCALE GENOMIC DNA]</scope>
    <source>
        <strain evidence="3 4">CBS 114.51</strain>
    </source>
</reference>
<evidence type="ECO:0000256" key="1">
    <source>
        <dbReference type="SAM" id="MobiDB-lite"/>
    </source>
</evidence>
<organism evidence="3 4">
    <name type="scientific">Aspergillus japonicus CBS 114.51</name>
    <dbReference type="NCBI Taxonomy" id="1448312"/>
    <lineage>
        <taxon>Eukaryota</taxon>
        <taxon>Fungi</taxon>
        <taxon>Dikarya</taxon>
        <taxon>Ascomycota</taxon>
        <taxon>Pezizomycotina</taxon>
        <taxon>Eurotiomycetes</taxon>
        <taxon>Eurotiomycetidae</taxon>
        <taxon>Eurotiales</taxon>
        <taxon>Aspergillaceae</taxon>
        <taxon>Aspergillus</taxon>
        <taxon>Aspergillus subgen. Circumdati</taxon>
    </lineage>
</organism>
<keyword evidence="2" id="KW-0812">Transmembrane</keyword>
<dbReference type="AlphaFoldDB" id="A0A8T8WWU8"/>
<evidence type="ECO:0000313" key="3">
    <source>
        <dbReference type="EMBL" id="RAH79872.1"/>
    </source>
</evidence>
<dbReference type="Proteomes" id="UP000249497">
    <property type="component" value="Unassembled WGS sequence"/>
</dbReference>
<accession>A0A8T8WWU8</accession>
<proteinExistence type="predicted"/>
<evidence type="ECO:0000256" key="2">
    <source>
        <dbReference type="SAM" id="Phobius"/>
    </source>
</evidence>
<feature type="compositionally biased region" description="Polar residues" evidence="1">
    <location>
        <begin position="11"/>
        <end position="20"/>
    </location>
</feature>
<feature type="compositionally biased region" description="Basic residues" evidence="1">
    <location>
        <begin position="1"/>
        <end position="10"/>
    </location>
</feature>
<name>A0A8T8WWU8_ASPJA</name>